<reference evidence="4 5" key="1">
    <citation type="submission" date="2023-07" db="EMBL/GenBank/DDBJ databases">
        <title>Functional and genomic diversity of the sorghum phyllosphere microbiome.</title>
        <authorList>
            <person name="Shade A."/>
        </authorList>
    </citation>
    <scope>NUCLEOTIDE SEQUENCE [LARGE SCALE GENOMIC DNA]</scope>
    <source>
        <strain evidence="4 5">SORGH_AS_1207</strain>
    </source>
</reference>
<dbReference type="Pfam" id="PF13560">
    <property type="entry name" value="HTH_31"/>
    <property type="match status" value="1"/>
</dbReference>
<dbReference type="Gene3D" id="1.10.260.40">
    <property type="entry name" value="lambda repressor-like DNA-binding domains"/>
    <property type="match status" value="1"/>
</dbReference>
<dbReference type="Pfam" id="PF10901">
    <property type="entry name" value="DUF2690"/>
    <property type="match status" value="1"/>
</dbReference>
<dbReference type="InterPro" id="IPR001387">
    <property type="entry name" value="Cro/C1-type_HTH"/>
</dbReference>
<feature type="transmembrane region" description="Helical" evidence="2">
    <location>
        <begin position="116"/>
        <end position="138"/>
    </location>
</feature>
<evidence type="ECO:0000256" key="1">
    <source>
        <dbReference type="SAM" id="MobiDB-lite"/>
    </source>
</evidence>
<keyword evidence="2" id="KW-0472">Membrane</keyword>
<dbReference type="InterPro" id="IPR021224">
    <property type="entry name" value="DUF2690"/>
</dbReference>
<organism evidence="4 5">
    <name type="scientific">Microbacterium trichothecenolyticum</name>
    <name type="common">Aureobacterium trichothecenolyticum</name>
    <dbReference type="NCBI Taxonomy" id="69370"/>
    <lineage>
        <taxon>Bacteria</taxon>
        <taxon>Bacillati</taxon>
        <taxon>Actinomycetota</taxon>
        <taxon>Actinomycetes</taxon>
        <taxon>Micrococcales</taxon>
        <taxon>Microbacteriaceae</taxon>
        <taxon>Microbacterium</taxon>
    </lineage>
</organism>
<dbReference type="PROSITE" id="PS50943">
    <property type="entry name" value="HTH_CROC1"/>
    <property type="match status" value="1"/>
</dbReference>
<dbReference type="RefSeq" id="WP_307486362.1">
    <property type="nucleotide sequence ID" value="NZ_JAUTBF010000001.1"/>
</dbReference>
<keyword evidence="5" id="KW-1185">Reference proteome</keyword>
<dbReference type="SMART" id="SM00530">
    <property type="entry name" value="HTH_XRE"/>
    <property type="match status" value="1"/>
</dbReference>
<proteinExistence type="predicted"/>
<protein>
    <submittedName>
        <fullName evidence="4">Transcriptional regulator with XRE-family HTH domain</fullName>
    </submittedName>
</protein>
<evidence type="ECO:0000313" key="4">
    <source>
        <dbReference type="EMBL" id="MDQ1124706.1"/>
    </source>
</evidence>
<dbReference type="EMBL" id="JAUTBF010000001">
    <property type="protein sequence ID" value="MDQ1124706.1"/>
    <property type="molecule type" value="Genomic_DNA"/>
</dbReference>
<feature type="domain" description="HTH cro/C1-type" evidence="3">
    <location>
        <begin position="26"/>
        <end position="81"/>
    </location>
</feature>
<dbReference type="SUPFAM" id="SSF47413">
    <property type="entry name" value="lambda repressor-like DNA-binding domains"/>
    <property type="match status" value="1"/>
</dbReference>
<keyword evidence="2" id="KW-1133">Transmembrane helix</keyword>
<evidence type="ECO:0000259" key="3">
    <source>
        <dbReference type="PROSITE" id="PS50943"/>
    </source>
</evidence>
<keyword evidence="2" id="KW-0812">Transmembrane</keyword>
<dbReference type="InterPro" id="IPR010982">
    <property type="entry name" value="Lambda_DNA-bd_dom_sf"/>
</dbReference>
<feature type="region of interest" description="Disordered" evidence="1">
    <location>
        <begin position="89"/>
        <end position="111"/>
    </location>
</feature>
<dbReference type="CDD" id="cd00093">
    <property type="entry name" value="HTH_XRE"/>
    <property type="match status" value="1"/>
</dbReference>
<dbReference type="Proteomes" id="UP001226691">
    <property type="component" value="Unassembled WGS sequence"/>
</dbReference>
<evidence type="ECO:0000256" key="2">
    <source>
        <dbReference type="SAM" id="Phobius"/>
    </source>
</evidence>
<sequence length="269" mass="28445">MKDDPIDDRPASTHVGGPASDIAAELRRLRLAAGSPTLTHLQHATGISRTVISDALRGRSLPSDRTIDALARTLGADPAPLLERRAELVRQHADGTAETNRTPRSSPRGMRRRTGALLAGGSFVAGVVATLAVVALVGQLTARDDGAPSIVVHSGENPANTRCLDDAVVATSDTRADDSLLQIVWSDKCQAGWGRITRYDATYLGNSVTIAIYPQTDPDGPLRQEATEHDVQGAFTTLLVRPSPDTLICADGSFTVDGTRIDLGDPLCI</sequence>
<evidence type="ECO:0000313" key="5">
    <source>
        <dbReference type="Proteomes" id="UP001226691"/>
    </source>
</evidence>
<gene>
    <name evidence="4" type="ORF">QE412_003279</name>
</gene>
<comment type="caution">
    <text evidence="4">The sequence shown here is derived from an EMBL/GenBank/DDBJ whole genome shotgun (WGS) entry which is preliminary data.</text>
</comment>
<name>A0ABU0TYH6_MICTR</name>
<accession>A0ABU0TYH6</accession>